<dbReference type="EMBL" id="LAZR01011345">
    <property type="protein sequence ID" value="KKM62203.1"/>
    <property type="molecule type" value="Genomic_DNA"/>
</dbReference>
<evidence type="ECO:0000313" key="1">
    <source>
        <dbReference type="EMBL" id="KKM62203.1"/>
    </source>
</evidence>
<sequence>MTTREEFVEGGTVCSVDDCELRALFMIYDPDEESMVTYCLGHLPLDNLDNVATMARFAGAGVVEILEGVNAQTSRLDELGTLEDRVADLEAQISTFTKAPGTN</sequence>
<accession>A0A0F9IXY8</accession>
<gene>
    <name evidence="1" type="ORF">LCGC14_1524000</name>
</gene>
<dbReference type="AlphaFoldDB" id="A0A0F9IXY8"/>
<organism evidence="1">
    <name type="scientific">marine sediment metagenome</name>
    <dbReference type="NCBI Taxonomy" id="412755"/>
    <lineage>
        <taxon>unclassified sequences</taxon>
        <taxon>metagenomes</taxon>
        <taxon>ecological metagenomes</taxon>
    </lineage>
</organism>
<comment type="caution">
    <text evidence="1">The sequence shown here is derived from an EMBL/GenBank/DDBJ whole genome shotgun (WGS) entry which is preliminary data.</text>
</comment>
<name>A0A0F9IXY8_9ZZZZ</name>
<proteinExistence type="predicted"/>
<reference evidence="1" key="1">
    <citation type="journal article" date="2015" name="Nature">
        <title>Complex archaea that bridge the gap between prokaryotes and eukaryotes.</title>
        <authorList>
            <person name="Spang A."/>
            <person name="Saw J.H."/>
            <person name="Jorgensen S.L."/>
            <person name="Zaremba-Niedzwiedzka K."/>
            <person name="Martijn J."/>
            <person name="Lind A.E."/>
            <person name="van Eijk R."/>
            <person name="Schleper C."/>
            <person name="Guy L."/>
            <person name="Ettema T.J."/>
        </authorList>
    </citation>
    <scope>NUCLEOTIDE SEQUENCE</scope>
</reference>
<protein>
    <submittedName>
        <fullName evidence="1">Uncharacterized protein</fullName>
    </submittedName>
</protein>